<evidence type="ECO:0000259" key="1">
    <source>
        <dbReference type="Pfam" id="PF00535"/>
    </source>
</evidence>
<keyword evidence="3" id="KW-1185">Reference proteome</keyword>
<dbReference type="Gene3D" id="3.90.550.10">
    <property type="entry name" value="Spore Coat Polysaccharide Biosynthesis Protein SpsA, Chain A"/>
    <property type="match status" value="1"/>
</dbReference>
<evidence type="ECO:0000313" key="3">
    <source>
        <dbReference type="Proteomes" id="UP001494902"/>
    </source>
</evidence>
<dbReference type="EMBL" id="JBEDNQ010000003">
    <property type="protein sequence ID" value="MEQ3550715.1"/>
    <property type="molecule type" value="Genomic_DNA"/>
</dbReference>
<dbReference type="EC" id="2.4.-.-" evidence="2"/>
<dbReference type="Proteomes" id="UP001494902">
    <property type="component" value="Unassembled WGS sequence"/>
</dbReference>
<evidence type="ECO:0000313" key="2">
    <source>
        <dbReference type="EMBL" id="MEQ3550715.1"/>
    </source>
</evidence>
<dbReference type="RefSeq" id="WP_349297770.1">
    <property type="nucleotide sequence ID" value="NZ_JBEDNQ010000003.1"/>
</dbReference>
<proteinExistence type="predicted"/>
<comment type="caution">
    <text evidence="2">The sequence shown here is derived from an EMBL/GenBank/DDBJ whole genome shotgun (WGS) entry which is preliminary data.</text>
</comment>
<reference evidence="2 3" key="1">
    <citation type="submission" date="2024-03" db="EMBL/GenBank/DDBJ databases">
        <title>Draft genome sequence of Pseudonocardia nematodicida JCM 31783.</title>
        <authorList>
            <person name="Butdee W."/>
            <person name="Duangmal K."/>
        </authorList>
    </citation>
    <scope>NUCLEOTIDE SEQUENCE [LARGE SCALE GENOMIC DNA]</scope>
    <source>
        <strain evidence="2 3">JCM 31783</strain>
    </source>
</reference>
<gene>
    <name evidence="2" type="ORF">WIS52_09555</name>
</gene>
<feature type="domain" description="Glycosyltransferase 2-like" evidence="1">
    <location>
        <begin position="14"/>
        <end position="195"/>
    </location>
</feature>
<dbReference type="GO" id="GO:0016757">
    <property type="term" value="F:glycosyltransferase activity"/>
    <property type="evidence" value="ECO:0007669"/>
    <property type="project" value="UniProtKB-KW"/>
</dbReference>
<dbReference type="CDD" id="cd04186">
    <property type="entry name" value="GT_2_like_c"/>
    <property type="match status" value="1"/>
</dbReference>
<name>A0ABV1K8A0_9PSEU</name>
<accession>A0ABV1K8A0</accession>
<organism evidence="2 3">
    <name type="scientific">Pseudonocardia nematodicida</name>
    <dbReference type="NCBI Taxonomy" id="1206997"/>
    <lineage>
        <taxon>Bacteria</taxon>
        <taxon>Bacillati</taxon>
        <taxon>Actinomycetota</taxon>
        <taxon>Actinomycetes</taxon>
        <taxon>Pseudonocardiales</taxon>
        <taxon>Pseudonocardiaceae</taxon>
        <taxon>Pseudonocardia</taxon>
    </lineage>
</organism>
<dbReference type="SUPFAM" id="SSF53448">
    <property type="entry name" value="Nucleotide-diphospho-sugar transferases"/>
    <property type="match status" value="1"/>
</dbReference>
<keyword evidence="2" id="KW-0808">Transferase</keyword>
<dbReference type="PANTHER" id="PTHR43179:SF7">
    <property type="entry name" value="RHAMNOSYLTRANSFERASE WBBL"/>
    <property type="match status" value="1"/>
</dbReference>
<keyword evidence="2" id="KW-0328">Glycosyltransferase</keyword>
<dbReference type="InterPro" id="IPR029044">
    <property type="entry name" value="Nucleotide-diphossugar_trans"/>
</dbReference>
<dbReference type="PANTHER" id="PTHR43179">
    <property type="entry name" value="RHAMNOSYLTRANSFERASE WBBL"/>
    <property type="match status" value="1"/>
</dbReference>
<sequence>MQPRERSYGDGLAVVTVTYSPGRTLDTFLDSLQEATTGSSVPVVLADNGSTDGAPERAARDRSDVTFLPIGENVGYGAGANRGVAALGPEYGWIVVANPDLEWRPGSLDTLLDAGRRHPRAGALGPLIREPSGEIYPSAREVPSLVAGAGHAALGQVWPGNPWSTAYRRSREDLTERDAGWLSGSCLLLRRTAFDSVDGFDPRYFMYFEDVDLGERLTLAGWRNVYVPSAEVVHVGGVSTGKPEVSARMLAEHHRSAYRYLADRHPGPHRAPLRVAFRAGLAVRSGLTARSAR</sequence>
<dbReference type="Pfam" id="PF00535">
    <property type="entry name" value="Glycos_transf_2"/>
    <property type="match status" value="1"/>
</dbReference>
<dbReference type="InterPro" id="IPR001173">
    <property type="entry name" value="Glyco_trans_2-like"/>
</dbReference>
<protein>
    <submittedName>
        <fullName evidence="2">Glycosyltransferase family 2 protein</fullName>
        <ecNumber evidence="2">2.4.-.-</ecNumber>
    </submittedName>
</protein>